<feature type="region of interest" description="Disordered" evidence="7">
    <location>
        <begin position="93"/>
        <end position="116"/>
    </location>
</feature>
<reference evidence="9" key="1">
    <citation type="submission" date="2020-10" db="EMBL/GenBank/DDBJ databases">
        <title>High-Quality Genome Resource of Clonostachys rosea strain S41 by Oxford Nanopore Long-Read Sequencing.</title>
        <authorList>
            <person name="Wang H."/>
        </authorList>
    </citation>
    <scope>NUCLEOTIDE SEQUENCE</scope>
    <source>
        <strain evidence="9">S41</strain>
    </source>
</reference>
<dbReference type="InterPro" id="IPR017905">
    <property type="entry name" value="ERV/ALR_sulphydryl_oxidase"/>
</dbReference>
<evidence type="ECO:0000256" key="1">
    <source>
        <dbReference type="ARBA" id="ARBA00001974"/>
    </source>
</evidence>
<evidence type="ECO:0000256" key="6">
    <source>
        <dbReference type="RuleBase" id="RU371123"/>
    </source>
</evidence>
<comment type="catalytic activity">
    <reaction evidence="6">
        <text>2 R'C(R)SH + O2 = R'C(R)S-S(R)CR' + H2O2</text>
        <dbReference type="Rhea" id="RHEA:17357"/>
        <dbReference type="ChEBI" id="CHEBI:15379"/>
        <dbReference type="ChEBI" id="CHEBI:16240"/>
        <dbReference type="ChEBI" id="CHEBI:16520"/>
        <dbReference type="ChEBI" id="CHEBI:17412"/>
        <dbReference type="EC" id="1.8.3.2"/>
    </reaction>
</comment>
<comment type="caution">
    <text evidence="9">The sequence shown here is derived from an EMBL/GenBank/DDBJ whole genome shotgun (WGS) entry which is preliminary data.</text>
</comment>
<keyword evidence="3 6" id="KW-0274">FAD</keyword>
<comment type="cofactor">
    <cofactor evidence="1 6">
        <name>FAD</name>
        <dbReference type="ChEBI" id="CHEBI:57692"/>
    </cofactor>
</comment>
<evidence type="ECO:0000313" key="9">
    <source>
        <dbReference type="EMBL" id="KAF9747995.1"/>
    </source>
</evidence>
<name>A0A8H7K9S6_BIOOC</name>
<dbReference type="Pfam" id="PF04777">
    <property type="entry name" value="Evr1_Alr"/>
    <property type="match status" value="1"/>
</dbReference>
<dbReference type="GO" id="GO:0050660">
    <property type="term" value="F:flavin adenine dinucleotide binding"/>
    <property type="evidence" value="ECO:0007669"/>
    <property type="project" value="TreeGrafter"/>
</dbReference>
<feature type="compositionally biased region" description="Basic and acidic residues" evidence="7">
    <location>
        <begin position="95"/>
        <end position="105"/>
    </location>
</feature>
<evidence type="ECO:0000259" key="8">
    <source>
        <dbReference type="PROSITE" id="PS51324"/>
    </source>
</evidence>
<organism evidence="9 10">
    <name type="scientific">Bionectria ochroleuca</name>
    <name type="common">Gliocladium roseum</name>
    <dbReference type="NCBI Taxonomy" id="29856"/>
    <lineage>
        <taxon>Eukaryota</taxon>
        <taxon>Fungi</taxon>
        <taxon>Dikarya</taxon>
        <taxon>Ascomycota</taxon>
        <taxon>Pezizomycotina</taxon>
        <taxon>Sordariomycetes</taxon>
        <taxon>Hypocreomycetidae</taxon>
        <taxon>Hypocreales</taxon>
        <taxon>Bionectriaceae</taxon>
        <taxon>Clonostachys</taxon>
    </lineage>
</organism>
<dbReference type="GO" id="GO:0016971">
    <property type="term" value="F:flavin-dependent sulfhydryl oxidase activity"/>
    <property type="evidence" value="ECO:0007669"/>
    <property type="project" value="InterPro"/>
</dbReference>
<sequence length="116" mass="13331">MEVPPHDGRPIPREADRERSPCPQILHRPLWQTLPMRRLRRALPEGAGQEPPQTYDRNAVAGWLCYVHNIVNKRLKKPEFDCNKIGDFYDCGCGDEDKNKEKGADKASPQLELEKP</sequence>
<accession>A0A8H7K9S6</accession>
<dbReference type="PANTHER" id="PTHR12645:SF1">
    <property type="entry name" value="FAD-LINKED SULFHYDRYL OXIDASE ERV2"/>
    <property type="match status" value="1"/>
</dbReference>
<dbReference type="Gene3D" id="1.20.120.310">
    <property type="entry name" value="ERV/ALR sulfhydryl oxidase domain"/>
    <property type="match status" value="1"/>
</dbReference>
<gene>
    <name evidence="9" type="ORF">IM811_017500</name>
</gene>
<evidence type="ECO:0000256" key="4">
    <source>
        <dbReference type="ARBA" id="ARBA00023002"/>
    </source>
</evidence>
<keyword evidence="4 6" id="KW-0560">Oxidoreductase</keyword>
<evidence type="ECO:0000256" key="7">
    <source>
        <dbReference type="SAM" id="MobiDB-lite"/>
    </source>
</evidence>
<keyword evidence="5" id="KW-1015">Disulfide bond</keyword>
<feature type="compositionally biased region" description="Basic and acidic residues" evidence="7">
    <location>
        <begin position="1"/>
        <end position="20"/>
    </location>
</feature>
<dbReference type="GO" id="GO:0005739">
    <property type="term" value="C:mitochondrion"/>
    <property type="evidence" value="ECO:0007669"/>
    <property type="project" value="TreeGrafter"/>
</dbReference>
<dbReference type="AlphaFoldDB" id="A0A8H7K9S6"/>
<dbReference type="InterPro" id="IPR036774">
    <property type="entry name" value="ERV/ALR_sulphydryl_oxid_sf"/>
</dbReference>
<dbReference type="PANTHER" id="PTHR12645">
    <property type="entry name" value="ALR/ERV"/>
    <property type="match status" value="1"/>
</dbReference>
<protein>
    <recommendedName>
        <fullName evidence="6">Sulfhydryl oxidase</fullName>
        <ecNumber evidence="6">1.8.3.2</ecNumber>
    </recommendedName>
</protein>
<evidence type="ECO:0000313" key="10">
    <source>
        <dbReference type="Proteomes" id="UP000616885"/>
    </source>
</evidence>
<dbReference type="PROSITE" id="PS51324">
    <property type="entry name" value="ERV_ALR"/>
    <property type="match status" value="1"/>
</dbReference>
<evidence type="ECO:0000256" key="3">
    <source>
        <dbReference type="ARBA" id="ARBA00022827"/>
    </source>
</evidence>
<keyword evidence="2 6" id="KW-0285">Flavoprotein</keyword>
<feature type="domain" description="ERV/ALR sulfhydryl oxidase" evidence="8">
    <location>
        <begin position="1"/>
        <end position="89"/>
    </location>
</feature>
<dbReference type="EC" id="1.8.3.2" evidence="6"/>
<proteinExistence type="predicted"/>
<feature type="region of interest" description="Disordered" evidence="7">
    <location>
        <begin position="1"/>
        <end position="24"/>
    </location>
</feature>
<dbReference type="EMBL" id="JADCTT010000009">
    <property type="protein sequence ID" value="KAF9747995.1"/>
    <property type="molecule type" value="Genomic_DNA"/>
</dbReference>
<evidence type="ECO:0000256" key="2">
    <source>
        <dbReference type="ARBA" id="ARBA00022630"/>
    </source>
</evidence>
<dbReference type="SUPFAM" id="SSF69000">
    <property type="entry name" value="FAD-dependent thiol oxidase"/>
    <property type="match status" value="1"/>
</dbReference>
<evidence type="ECO:0000256" key="5">
    <source>
        <dbReference type="ARBA" id="ARBA00023157"/>
    </source>
</evidence>
<dbReference type="InterPro" id="IPR039799">
    <property type="entry name" value="ALR/ERV"/>
</dbReference>
<dbReference type="Proteomes" id="UP000616885">
    <property type="component" value="Unassembled WGS sequence"/>
</dbReference>